<dbReference type="GO" id="GO:0019594">
    <property type="term" value="P:mannitol metabolic process"/>
    <property type="evidence" value="ECO:0007669"/>
    <property type="project" value="InterPro"/>
</dbReference>
<protein>
    <submittedName>
        <fullName evidence="6">Fructuronate reductase</fullName>
    </submittedName>
</protein>
<dbReference type="EMBL" id="QGAL01000002">
    <property type="protein sequence ID" value="TKK20538.1"/>
    <property type="molecule type" value="Genomic_DNA"/>
</dbReference>
<comment type="similarity">
    <text evidence="3">Belongs to the mannitol dehydrogenase family. UxuB subfamily.</text>
</comment>
<dbReference type="PANTHER" id="PTHR43362:SF1">
    <property type="entry name" value="MANNITOL DEHYDROGENASE 2-RELATED"/>
    <property type="match status" value="1"/>
</dbReference>
<dbReference type="Pfam" id="PF01232">
    <property type="entry name" value="Mannitol_dh"/>
    <property type="match status" value="1"/>
</dbReference>
<dbReference type="PROSITE" id="PS00974">
    <property type="entry name" value="MANNITOL_DHGENASE"/>
    <property type="match status" value="1"/>
</dbReference>
<evidence type="ECO:0000256" key="3">
    <source>
        <dbReference type="ARBA" id="ARBA00061451"/>
    </source>
</evidence>
<dbReference type="InterPro" id="IPR023027">
    <property type="entry name" value="Mannitol_DH_CS"/>
</dbReference>
<dbReference type="Gene3D" id="1.10.1040.10">
    <property type="entry name" value="N-(1-d-carboxylethyl)-l-norvaline Dehydrogenase, domain 2"/>
    <property type="match status" value="1"/>
</dbReference>
<dbReference type="RefSeq" id="WP_199862044.1">
    <property type="nucleotide sequence ID" value="NZ_QGAL01000002.1"/>
</dbReference>
<dbReference type="InterPro" id="IPR000669">
    <property type="entry name" value="Mannitol_DH"/>
</dbReference>
<feature type="domain" description="Mannitol dehydrogenase N-terminal" evidence="4">
    <location>
        <begin position="26"/>
        <end position="274"/>
    </location>
</feature>
<dbReference type="Gene3D" id="3.40.50.720">
    <property type="entry name" value="NAD(P)-binding Rossmann-like Domain"/>
    <property type="match status" value="1"/>
</dbReference>
<evidence type="ECO:0000256" key="2">
    <source>
        <dbReference type="ARBA" id="ARBA00023027"/>
    </source>
</evidence>
<comment type="caution">
    <text evidence="6">The sequence shown here is derived from an EMBL/GenBank/DDBJ whole genome shotgun (WGS) entry which is preliminary data.</text>
</comment>
<name>A0AB38P6D9_9ENTR</name>
<dbReference type="AlphaFoldDB" id="A0AB38P6D9"/>
<dbReference type="Pfam" id="PF08125">
    <property type="entry name" value="Mannitol_dh_C"/>
    <property type="match status" value="1"/>
</dbReference>
<evidence type="ECO:0000256" key="1">
    <source>
        <dbReference type="ARBA" id="ARBA00023002"/>
    </source>
</evidence>
<dbReference type="InterPro" id="IPR013118">
    <property type="entry name" value="Mannitol_DH_C"/>
</dbReference>
<dbReference type="SUPFAM" id="SSF51735">
    <property type="entry name" value="NAD(P)-binding Rossmann-fold domains"/>
    <property type="match status" value="1"/>
</dbReference>
<evidence type="ECO:0000259" key="4">
    <source>
        <dbReference type="Pfam" id="PF01232"/>
    </source>
</evidence>
<keyword evidence="2" id="KW-0520">NAD</keyword>
<organism evidence="6 7">
    <name type="scientific">Enterobacter cancerogenus</name>
    <dbReference type="NCBI Taxonomy" id="69218"/>
    <lineage>
        <taxon>Bacteria</taxon>
        <taxon>Pseudomonadati</taxon>
        <taxon>Pseudomonadota</taxon>
        <taxon>Gammaproteobacteria</taxon>
        <taxon>Enterobacterales</taxon>
        <taxon>Enterobacteriaceae</taxon>
        <taxon>Enterobacter</taxon>
        <taxon>Enterobacter cloacae complex</taxon>
    </lineage>
</organism>
<feature type="domain" description="Mannitol dehydrogenase C-terminal" evidence="5">
    <location>
        <begin position="283"/>
        <end position="473"/>
    </location>
</feature>
<dbReference type="Proteomes" id="UP000306327">
    <property type="component" value="Unassembled WGS sequence"/>
</dbReference>
<evidence type="ECO:0000313" key="6">
    <source>
        <dbReference type="EMBL" id="TKK20538.1"/>
    </source>
</evidence>
<dbReference type="InterPro" id="IPR013328">
    <property type="entry name" value="6PGD_dom2"/>
</dbReference>
<dbReference type="NCBIfam" id="NF011611">
    <property type="entry name" value="PRK15037.1"/>
    <property type="match status" value="1"/>
</dbReference>
<evidence type="ECO:0000259" key="5">
    <source>
        <dbReference type="Pfam" id="PF08125"/>
    </source>
</evidence>
<evidence type="ECO:0000313" key="7">
    <source>
        <dbReference type="Proteomes" id="UP000306327"/>
    </source>
</evidence>
<dbReference type="InterPro" id="IPR036291">
    <property type="entry name" value="NAD(P)-bd_dom_sf"/>
</dbReference>
<dbReference type="FunFam" id="3.40.50.720:FF:000129">
    <property type="entry name" value="D-mannonate oxidoreductase"/>
    <property type="match status" value="1"/>
</dbReference>
<dbReference type="InterPro" id="IPR008927">
    <property type="entry name" value="6-PGluconate_DH-like_C_sf"/>
</dbReference>
<gene>
    <name evidence="6" type="ORF">EcCFBP13530_08315</name>
</gene>
<accession>A0AB38P6D9</accession>
<reference evidence="6 7" key="1">
    <citation type="journal article" date="2019" name="Sci. Rep.">
        <title>Differences in resource use lead to coexistence of seed-transmitted microbial populations.</title>
        <authorList>
            <person name="Torres-Cortes G."/>
            <person name="Garcia B.J."/>
            <person name="Compant S."/>
            <person name="Rezki S."/>
            <person name="Jones P."/>
            <person name="Preveaux A."/>
            <person name="Briand M."/>
            <person name="Roulet A."/>
            <person name="Bouchez O."/>
            <person name="Jacobson D."/>
            <person name="Barret M."/>
        </authorList>
    </citation>
    <scope>NUCLEOTIDE SEQUENCE [LARGE SCALE GENOMIC DNA]</scope>
    <source>
        <strain evidence="6 7">CFBP13530</strain>
    </source>
</reference>
<sequence length="488" mass="54036">MKTIASTALPSHVQQPHYDRQSLRSRIVHFGFGAFHRAHQALLTDRVLNAKGGDWGICEISLFSGDVLMSQLRAQDHLFTVLEKGPDGNQPIIVGAVHECLNAKLDSLAAIIEKFCEPQVAIVSLTITEKGYCLDPATGRLDTQNARIVHDLENPSEPHSAPGILVEALHRRRERGLQPFTVLSCDNIPDNGHVVKNAVLGMAQKRSPELAAWIDAHVSFPGTMVDRIVPAATEASLAEITQALGVDDPCAISCEPFIQWVVEDNFVAGRPEWEVAGVQMVEDVLPWEQMKLRMLNGSHSFLAYLGYLAGYAHINECMEDEHFREAARRLMLDEQAPTLRITDVDLTAYADSLIDRFANPALQHRTWQIAMDGSQKLPQRMLDGIRVHLERHTVWPLLALGVAGWMRYVSGTDDQGNAIDVRDPLSEKIRGIVSTSSEADRVTALLGLSEIFGHDLPQTPAFVDAIVQAYQRLVRDGARRAVIETLNI</sequence>
<keyword evidence="1" id="KW-0560">Oxidoreductase</keyword>
<dbReference type="GO" id="GO:0016616">
    <property type="term" value="F:oxidoreductase activity, acting on the CH-OH group of donors, NAD or NADP as acceptor"/>
    <property type="evidence" value="ECO:0007669"/>
    <property type="project" value="UniProtKB-ARBA"/>
</dbReference>
<dbReference type="PRINTS" id="PR00084">
    <property type="entry name" value="MTLDHDRGNASE"/>
</dbReference>
<dbReference type="PANTHER" id="PTHR43362">
    <property type="entry name" value="MANNITOL DEHYDROGENASE DSF1-RELATED"/>
    <property type="match status" value="1"/>
</dbReference>
<dbReference type="InterPro" id="IPR050988">
    <property type="entry name" value="Mannitol_DH/Oxidoreductase"/>
</dbReference>
<dbReference type="InterPro" id="IPR013131">
    <property type="entry name" value="Mannitol_DH_N"/>
</dbReference>
<proteinExistence type="inferred from homology"/>
<dbReference type="SUPFAM" id="SSF48179">
    <property type="entry name" value="6-phosphogluconate dehydrogenase C-terminal domain-like"/>
    <property type="match status" value="1"/>
</dbReference>